<sequence>MMPRPLLHTTFGLTYRKIPILAIGREIYCDTSLIIEALEHYFPPSQNYGTIYPKLSSGELDEWAYKGLVRGFASFWTDRPFFRVTTGLIPSSVWETEFGTDRAGLIGHKLDPAKLGAKIPQNLSNLDLHLSLLEPTFSAGTWCIPTQSPSLADVSLYYQLRWGIDIAAGKGIYNLTAGGTQDTTLDVTDSVFNEERYPGVWTWFHTLESYLASLPDLETPLTDATTSTLVDLLGPCAPLRDEDLLVPTPAGEHSTLDVQRGLVEGVQVSIAPDDTGRDSPTVGKLVRIGVEEVVVEPSERGRVDVRIHFPRLGFGVRVLEGSRL</sequence>
<proteinExistence type="predicted"/>
<dbReference type="OrthoDB" id="202840at2759"/>
<dbReference type="EMBL" id="ML977354">
    <property type="protein sequence ID" value="KAF2107486.1"/>
    <property type="molecule type" value="Genomic_DNA"/>
</dbReference>
<dbReference type="Gene3D" id="3.40.30.110">
    <property type="match status" value="2"/>
</dbReference>
<dbReference type="InterPro" id="IPR058268">
    <property type="entry name" value="DUF7962"/>
</dbReference>
<organism evidence="2 3">
    <name type="scientific">Lophiotrema nucula</name>
    <dbReference type="NCBI Taxonomy" id="690887"/>
    <lineage>
        <taxon>Eukaryota</taxon>
        <taxon>Fungi</taxon>
        <taxon>Dikarya</taxon>
        <taxon>Ascomycota</taxon>
        <taxon>Pezizomycotina</taxon>
        <taxon>Dothideomycetes</taxon>
        <taxon>Pleosporomycetidae</taxon>
        <taxon>Pleosporales</taxon>
        <taxon>Lophiotremataceae</taxon>
        <taxon>Lophiotrema</taxon>
    </lineage>
</organism>
<gene>
    <name evidence="2" type="ORF">BDV96DRAFT_506267</name>
</gene>
<keyword evidence="3" id="KW-1185">Reference proteome</keyword>
<evidence type="ECO:0000259" key="1">
    <source>
        <dbReference type="Pfam" id="PF25907"/>
    </source>
</evidence>
<feature type="domain" description="DUF7962" evidence="1">
    <location>
        <begin position="95"/>
        <end position="166"/>
    </location>
</feature>
<name>A0A6A5YK50_9PLEO</name>
<evidence type="ECO:0000313" key="2">
    <source>
        <dbReference type="EMBL" id="KAF2107486.1"/>
    </source>
</evidence>
<dbReference type="AlphaFoldDB" id="A0A6A5YK50"/>
<accession>A0A6A5YK50</accession>
<dbReference type="Pfam" id="PF25907">
    <property type="entry name" value="DUF7962"/>
    <property type="match status" value="1"/>
</dbReference>
<reference evidence="2" key="1">
    <citation type="journal article" date="2020" name="Stud. Mycol.">
        <title>101 Dothideomycetes genomes: a test case for predicting lifestyles and emergence of pathogens.</title>
        <authorList>
            <person name="Haridas S."/>
            <person name="Albert R."/>
            <person name="Binder M."/>
            <person name="Bloem J."/>
            <person name="Labutti K."/>
            <person name="Salamov A."/>
            <person name="Andreopoulos B."/>
            <person name="Baker S."/>
            <person name="Barry K."/>
            <person name="Bills G."/>
            <person name="Bluhm B."/>
            <person name="Cannon C."/>
            <person name="Castanera R."/>
            <person name="Culley D."/>
            <person name="Daum C."/>
            <person name="Ezra D."/>
            <person name="Gonzalez J."/>
            <person name="Henrissat B."/>
            <person name="Kuo A."/>
            <person name="Liang C."/>
            <person name="Lipzen A."/>
            <person name="Lutzoni F."/>
            <person name="Magnuson J."/>
            <person name="Mondo S."/>
            <person name="Nolan M."/>
            <person name="Ohm R."/>
            <person name="Pangilinan J."/>
            <person name="Park H.-J."/>
            <person name="Ramirez L."/>
            <person name="Alfaro M."/>
            <person name="Sun H."/>
            <person name="Tritt A."/>
            <person name="Yoshinaga Y."/>
            <person name="Zwiers L.-H."/>
            <person name="Turgeon B."/>
            <person name="Goodwin S."/>
            <person name="Spatafora J."/>
            <person name="Crous P."/>
            <person name="Grigoriev I."/>
        </authorList>
    </citation>
    <scope>NUCLEOTIDE SEQUENCE</scope>
    <source>
        <strain evidence="2">CBS 627.86</strain>
    </source>
</reference>
<dbReference type="Proteomes" id="UP000799770">
    <property type="component" value="Unassembled WGS sequence"/>
</dbReference>
<evidence type="ECO:0000313" key="3">
    <source>
        <dbReference type="Proteomes" id="UP000799770"/>
    </source>
</evidence>
<protein>
    <recommendedName>
        <fullName evidence="1">DUF7962 domain-containing protein</fullName>
    </recommendedName>
</protein>